<dbReference type="Pfam" id="PF02714">
    <property type="entry name" value="RSN1_7TM"/>
    <property type="match status" value="1"/>
</dbReference>
<dbReference type="InterPro" id="IPR027815">
    <property type="entry name" value="CSC1/OSCA1-like_cyt"/>
</dbReference>
<feature type="region of interest" description="Disordered" evidence="7">
    <location>
        <begin position="1"/>
        <end position="23"/>
    </location>
</feature>
<keyword evidence="6 8" id="KW-0472">Membrane</keyword>
<dbReference type="KEGG" id="glz:GLAREA_06982"/>
<evidence type="ECO:0000256" key="3">
    <source>
        <dbReference type="ARBA" id="ARBA00022448"/>
    </source>
</evidence>
<evidence type="ECO:0000259" key="9">
    <source>
        <dbReference type="Pfam" id="PF02714"/>
    </source>
</evidence>
<protein>
    <recommendedName>
        <fullName evidence="15">DUF221-domain-containing protein</fullName>
    </recommendedName>
</protein>
<keyword evidence="14" id="KW-1185">Reference proteome</keyword>
<reference evidence="13 14" key="1">
    <citation type="journal article" date="2013" name="BMC Genomics">
        <title>Genomics-driven discovery of the pneumocandin biosynthetic gene cluster in the fungus Glarea lozoyensis.</title>
        <authorList>
            <person name="Chen L."/>
            <person name="Yue Q."/>
            <person name="Zhang X."/>
            <person name="Xiang M."/>
            <person name="Wang C."/>
            <person name="Li S."/>
            <person name="Che Y."/>
            <person name="Ortiz-Lopez F.J."/>
            <person name="Bills G.F."/>
            <person name="Liu X."/>
            <person name="An Z."/>
        </authorList>
    </citation>
    <scope>NUCLEOTIDE SEQUENCE [LARGE SCALE GENOMIC DNA]</scope>
    <source>
        <strain evidence="14">ATCC 20868 / MF5171</strain>
    </source>
</reference>
<feature type="region of interest" description="Disordered" evidence="7">
    <location>
        <begin position="296"/>
        <end position="354"/>
    </location>
</feature>
<evidence type="ECO:0000313" key="14">
    <source>
        <dbReference type="Proteomes" id="UP000016922"/>
    </source>
</evidence>
<evidence type="ECO:0000259" key="12">
    <source>
        <dbReference type="Pfam" id="PF14703"/>
    </source>
</evidence>
<keyword evidence="4 8" id="KW-0812">Transmembrane</keyword>
<feature type="compositionally biased region" description="Basic and acidic residues" evidence="7">
    <location>
        <begin position="300"/>
        <end position="309"/>
    </location>
</feature>
<evidence type="ECO:0000256" key="2">
    <source>
        <dbReference type="ARBA" id="ARBA00007779"/>
    </source>
</evidence>
<feature type="transmembrane region" description="Helical" evidence="8">
    <location>
        <begin position="779"/>
        <end position="806"/>
    </location>
</feature>
<evidence type="ECO:0000259" key="10">
    <source>
        <dbReference type="Pfam" id="PF12621"/>
    </source>
</evidence>
<dbReference type="OMA" id="FVQFNHQ"/>
<dbReference type="Pfam" id="PF13967">
    <property type="entry name" value="RSN1_TM"/>
    <property type="match status" value="1"/>
</dbReference>
<name>S3DA02_GLAL2</name>
<feature type="transmembrane region" description="Helical" evidence="8">
    <location>
        <begin position="734"/>
        <end position="759"/>
    </location>
</feature>
<dbReference type="AlphaFoldDB" id="S3DA02"/>
<dbReference type="Pfam" id="PF14703">
    <property type="entry name" value="PHM7_cyt"/>
    <property type="match status" value="2"/>
</dbReference>
<dbReference type="InterPro" id="IPR003864">
    <property type="entry name" value="CSC1/OSCA1-like_7TM"/>
</dbReference>
<dbReference type="InterPro" id="IPR022257">
    <property type="entry name" value="PHM7_ext"/>
</dbReference>
<feature type="domain" description="CSC1/OSCA1-like cytosolic" evidence="12">
    <location>
        <begin position="229"/>
        <end position="310"/>
    </location>
</feature>
<dbReference type="eggNOG" id="KOG1134">
    <property type="taxonomic scope" value="Eukaryota"/>
</dbReference>
<feature type="transmembrane region" description="Helical" evidence="8">
    <location>
        <begin position="947"/>
        <end position="965"/>
    </location>
</feature>
<feature type="transmembrane region" description="Helical" evidence="8">
    <location>
        <begin position="1019"/>
        <end position="1037"/>
    </location>
</feature>
<gene>
    <name evidence="13" type="ORF">GLAREA_06982</name>
</gene>
<evidence type="ECO:0000256" key="1">
    <source>
        <dbReference type="ARBA" id="ARBA00004141"/>
    </source>
</evidence>
<accession>S3DA02</accession>
<dbReference type="GO" id="GO:0005886">
    <property type="term" value="C:plasma membrane"/>
    <property type="evidence" value="ECO:0007669"/>
    <property type="project" value="TreeGrafter"/>
</dbReference>
<dbReference type="InterPro" id="IPR045122">
    <property type="entry name" value="Csc1-like"/>
</dbReference>
<keyword evidence="5 8" id="KW-1133">Transmembrane helix</keyword>
<evidence type="ECO:0008006" key="15">
    <source>
        <dbReference type="Google" id="ProtNLM"/>
    </source>
</evidence>
<feature type="domain" description="10TM putative phosphate transporter extracellular tail" evidence="10">
    <location>
        <begin position="1168"/>
        <end position="1239"/>
    </location>
</feature>
<organism evidence="13 14">
    <name type="scientific">Glarea lozoyensis (strain ATCC 20868 / MF5171)</name>
    <dbReference type="NCBI Taxonomy" id="1116229"/>
    <lineage>
        <taxon>Eukaryota</taxon>
        <taxon>Fungi</taxon>
        <taxon>Dikarya</taxon>
        <taxon>Ascomycota</taxon>
        <taxon>Pezizomycotina</taxon>
        <taxon>Leotiomycetes</taxon>
        <taxon>Helotiales</taxon>
        <taxon>Helotiaceae</taxon>
        <taxon>Glarea</taxon>
    </lineage>
</organism>
<feature type="transmembrane region" description="Helical" evidence="8">
    <location>
        <begin position="827"/>
        <end position="852"/>
    </location>
</feature>
<feature type="transmembrane region" description="Helical" evidence="8">
    <location>
        <begin position="115"/>
        <end position="138"/>
    </location>
</feature>
<dbReference type="GO" id="GO:0005227">
    <property type="term" value="F:calcium-activated cation channel activity"/>
    <property type="evidence" value="ECO:0007669"/>
    <property type="project" value="InterPro"/>
</dbReference>
<evidence type="ECO:0000256" key="5">
    <source>
        <dbReference type="ARBA" id="ARBA00022989"/>
    </source>
</evidence>
<dbReference type="Pfam" id="PF12621">
    <property type="entry name" value="PHM7_ext"/>
    <property type="match status" value="1"/>
</dbReference>
<feature type="compositionally biased region" description="Polar residues" evidence="7">
    <location>
        <begin position="481"/>
        <end position="495"/>
    </location>
</feature>
<evidence type="ECO:0000256" key="8">
    <source>
        <dbReference type="SAM" id="Phobius"/>
    </source>
</evidence>
<feature type="transmembrane region" description="Helical" evidence="8">
    <location>
        <begin position="36"/>
        <end position="61"/>
    </location>
</feature>
<feature type="domain" description="CSC1/OSCA1-like N-terminal transmembrane" evidence="11">
    <location>
        <begin position="40"/>
        <end position="205"/>
    </location>
</feature>
<dbReference type="GeneID" id="19466035"/>
<dbReference type="InterPro" id="IPR032880">
    <property type="entry name" value="CSC1/OSCA1-like_N"/>
</dbReference>
<sequence>MSSTTTGAATATSSSAGANSSVPGGAGTAQNSQGISLLTFVTALVTSLVIFGIQMLAFILLRNKIARIFKPKTYLVPEKERTEPPPRTPWGWLVAIFQFRDREVIKKCGLDAYFFLRYLQTLLFIFVPIGVVVLPILLPLNYNGGRGGSYALEFGNSSRSNEANVTGLDQLAWGNVRPTHTNRYWAHLILALFVICWVCGVFFNELRVFIKIRQDYLTSAEHRLRASATTVLVSSIPKKWLSEEALRGLYDVFPGGIRNVWINRDFSALLEKIHRRDEMCKVLEGAQTELIRKAKKAQKKMMEKEEKANANKAKTKSATKEDREEKLRREDEEGQRLARSGGGVSAGDPHQVPHTMDDVLDEVEDHERTDEHVHAGPHHRKGLFKLPIVGGGLAAVGQGIGAVGQNVGKGFGAVGDTVIGGTRNIGRDLDNTVETTNGFIEIDARSLPDTDAYDHYGRFREQNTGRPYGADDDNEKKRASNDSSQSERNLNTVNSGMKLPGNVTRRHNYELEADGARDDPNQPHWWELWKAPGGGFASPIPTGFEDGDEFPLNQVDGKPSTGSKPSVSDEKEKVGIWGKFKGLFPSGDKVEEIEYPPSHNEDYDEDATPAEWKKYLKEKDRPKYTIAKFSWTPSWLPGIPGINEKVDTINYCRVELARLNLEIEMDQKSPERFPLMTSAFIQFNHQAAAHMACQSVSHHVPKNMAPRTVEIAPKDVIWENMAIKWWQAWTRTGLVTAIVTGMVILWAFPVAWTATLSQLSNLADEYSWLAWLNKIPDNILQGIAGVLPALTLAILLALVPLILNFLALFQGAQTGSEKQGSVQKYYFAFLFVQVFLVVSISGGITSFLAASTENITSVPSTLAVQLPKAANYFFSYMILQALSTASGTLLQIGTLILWFIFPKLFDNTARQKWTRNTTLPTITWGTFFPVYTNFACIAIIYSVVAPLIIVFAIITFSLLYVAHRYNMVYVTRFELDTGGLLYPRAINQTFTGLYMMEVCMVGLFFLVRDEDGNVTCTPQAIIMIVVIFLTILYQYLLNDSFGPLFRHLPITFEDEAEIRDRVFEKAQARRLGYVDDDEDIESGPKDTDDIEMSRLNGTSKSRFNPLTVAQGAGSWAKKSGRKLAAATFDNEKDHETRRRRRHRDTEAQKKIADALYGDLHDEIEDLDADERNVLIRRAFMHAALRARRPTVWIPRDDLGVSDDEIRRTRELAGKNVWISNVGASLDSKCRVVYGRNPPDWSEMDIINL</sequence>
<feature type="region of interest" description="Disordered" evidence="7">
    <location>
        <begin position="1124"/>
        <end position="1146"/>
    </location>
</feature>
<evidence type="ECO:0000313" key="13">
    <source>
        <dbReference type="EMBL" id="EPE33969.1"/>
    </source>
</evidence>
<dbReference type="RefSeq" id="XP_008079121.1">
    <property type="nucleotide sequence ID" value="XM_008080930.1"/>
</dbReference>
<feature type="transmembrane region" description="Helical" evidence="8">
    <location>
        <begin position="872"/>
        <end position="901"/>
    </location>
</feature>
<comment type="similarity">
    <text evidence="2">Belongs to the CSC1 (TC 1.A.17) family.</text>
</comment>
<evidence type="ECO:0000256" key="6">
    <source>
        <dbReference type="ARBA" id="ARBA00023136"/>
    </source>
</evidence>
<dbReference type="EMBL" id="KE145357">
    <property type="protein sequence ID" value="EPE33969.1"/>
    <property type="molecule type" value="Genomic_DNA"/>
</dbReference>
<evidence type="ECO:0000256" key="4">
    <source>
        <dbReference type="ARBA" id="ARBA00022692"/>
    </source>
</evidence>
<dbReference type="PANTHER" id="PTHR13018">
    <property type="entry name" value="PROBABLE MEMBRANE PROTEIN DUF221-RELATED"/>
    <property type="match status" value="1"/>
</dbReference>
<feature type="compositionally biased region" description="Basic and acidic residues" evidence="7">
    <location>
        <begin position="318"/>
        <end position="336"/>
    </location>
</feature>
<evidence type="ECO:0000256" key="7">
    <source>
        <dbReference type="SAM" id="MobiDB-lite"/>
    </source>
</evidence>
<dbReference type="PANTHER" id="PTHR13018:SF20">
    <property type="entry name" value="SPORULATION-SPECIFIC PROTEIN 75"/>
    <property type="match status" value="1"/>
</dbReference>
<feature type="domain" description="CSC1/OSCA1-like 7TM region" evidence="9">
    <location>
        <begin position="734"/>
        <end position="1004"/>
    </location>
</feature>
<comment type="subcellular location">
    <subcellularLocation>
        <location evidence="1">Membrane</location>
        <topology evidence="1">Multi-pass membrane protein</topology>
    </subcellularLocation>
</comment>
<feature type="transmembrane region" description="Helical" evidence="8">
    <location>
        <begin position="985"/>
        <end position="1007"/>
    </location>
</feature>
<dbReference type="OrthoDB" id="1076608at2759"/>
<dbReference type="HOGENOM" id="CLU_002458_2_0_1"/>
<feature type="transmembrane region" description="Helical" evidence="8">
    <location>
        <begin position="184"/>
        <end position="203"/>
    </location>
</feature>
<keyword evidence="3" id="KW-0813">Transport</keyword>
<proteinExistence type="inferred from homology"/>
<dbReference type="Proteomes" id="UP000016922">
    <property type="component" value="Unassembled WGS sequence"/>
</dbReference>
<evidence type="ECO:0000259" key="11">
    <source>
        <dbReference type="Pfam" id="PF13967"/>
    </source>
</evidence>
<feature type="region of interest" description="Disordered" evidence="7">
    <location>
        <begin position="457"/>
        <end position="502"/>
    </location>
</feature>
<feature type="domain" description="CSC1/OSCA1-like cytosolic" evidence="12">
    <location>
        <begin position="612"/>
        <end position="720"/>
    </location>
</feature>